<keyword evidence="4 10" id="KW-1003">Cell membrane</keyword>
<organism evidence="14 15">
    <name type="scientific">Natronospira proteinivora</name>
    <dbReference type="NCBI Taxonomy" id="1807133"/>
    <lineage>
        <taxon>Bacteria</taxon>
        <taxon>Pseudomonadati</taxon>
        <taxon>Pseudomonadota</taxon>
        <taxon>Gammaproteobacteria</taxon>
        <taxon>Natronospirales</taxon>
        <taxon>Natronospiraceae</taxon>
        <taxon>Natronospira</taxon>
    </lineage>
</organism>
<keyword evidence="5 10" id="KW-0997">Cell inner membrane</keyword>
<feature type="domain" description="T2SS protein K first SAM-like" evidence="13">
    <location>
        <begin position="105"/>
        <end position="209"/>
    </location>
</feature>
<evidence type="ECO:0000256" key="5">
    <source>
        <dbReference type="ARBA" id="ARBA00022519"/>
    </source>
</evidence>
<dbReference type="RefSeq" id="WP_253445847.1">
    <property type="nucleotide sequence ID" value="NZ_JALJYF010000001.1"/>
</dbReference>
<dbReference type="Proteomes" id="UP001523550">
    <property type="component" value="Unassembled WGS sequence"/>
</dbReference>
<evidence type="ECO:0000313" key="14">
    <source>
        <dbReference type="EMBL" id="MCP1726875.1"/>
    </source>
</evidence>
<keyword evidence="7" id="KW-0653">Protein transport</keyword>
<evidence type="ECO:0000256" key="9">
    <source>
        <dbReference type="ARBA" id="ARBA00023136"/>
    </source>
</evidence>
<dbReference type="PANTHER" id="PTHR38831">
    <property type="entry name" value="TYPE II SECRETION SYSTEM PROTEIN K"/>
    <property type="match status" value="1"/>
</dbReference>
<evidence type="ECO:0000256" key="1">
    <source>
        <dbReference type="ARBA" id="ARBA00004533"/>
    </source>
</evidence>
<evidence type="ECO:0000256" key="8">
    <source>
        <dbReference type="ARBA" id="ARBA00022989"/>
    </source>
</evidence>
<evidence type="ECO:0000259" key="12">
    <source>
        <dbReference type="Pfam" id="PF03934"/>
    </source>
</evidence>
<evidence type="ECO:0000256" key="3">
    <source>
        <dbReference type="ARBA" id="ARBA00022448"/>
    </source>
</evidence>
<dbReference type="InterPro" id="IPR049031">
    <property type="entry name" value="T2SSK_SAM-like_1st"/>
</dbReference>
<evidence type="ECO:0000313" key="15">
    <source>
        <dbReference type="Proteomes" id="UP001523550"/>
    </source>
</evidence>
<dbReference type="NCBIfam" id="NF037980">
    <property type="entry name" value="T2SS_GspK"/>
    <property type="match status" value="1"/>
</dbReference>
<evidence type="ECO:0000256" key="7">
    <source>
        <dbReference type="ARBA" id="ARBA00022927"/>
    </source>
</evidence>
<dbReference type="Gene3D" id="3.30.1300.30">
    <property type="entry name" value="GSPII I/J protein-like"/>
    <property type="match status" value="1"/>
</dbReference>
<evidence type="ECO:0000256" key="4">
    <source>
        <dbReference type="ARBA" id="ARBA00022475"/>
    </source>
</evidence>
<dbReference type="SUPFAM" id="SSF54523">
    <property type="entry name" value="Pili subunits"/>
    <property type="match status" value="1"/>
</dbReference>
<keyword evidence="3 10" id="KW-0813">Transport</keyword>
<dbReference type="InterPro" id="IPR038072">
    <property type="entry name" value="GspK_central_sf"/>
</dbReference>
<accession>A0ABT1G6F9</accession>
<dbReference type="PIRSF" id="PIRSF002786">
    <property type="entry name" value="XcpX"/>
    <property type="match status" value="1"/>
</dbReference>
<sequence>MIRSGRARQRGVALVMALVVVAISAIIASDLLYRTFIDQRRTESVLHSAQARQYLYGAEDWVGHLLRRDSEETEIDSLDQPWAEQLPPLPVDGGQITGRLEDQQGLFNLNNLITDDGRVNEMAHGHFQRLLALLEIDPEIADAVLDWIDADQEPRFPMGAEDGTYLGQDPAYRAANQGFQSVSELRLVAGFQDPEVYDRIEPYVTALPNSIPLTPINVNTAPAPVLAALVENLAIDQVEGVVGMQEAGGFESPQAFLEAIGQNLDVDPEAYIAVRTSFFRLTARADIGSASVTMYSLIYRNESGVAAPLNRSFGTY</sequence>
<dbReference type="InterPro" id="IPR049179">
    <property type="entry name" value="T2SSK_SAM-like_2nd"/>
</dbReference>
<dbReference type="EMBL" id="JALJYF010000001">
    <property type="protein sequence ID" value="MCP1726875.1"/>
    <property type="molecule type" value="Genomic_DNA"/>
</dbReference>
<comment type="caution">
    <text evidence="14">The sequence shown here is derived from an EMBL/GenBank/DDBJ whole genome shotgun (WGS) entry which is preliminary data.</text>
</comment>
<reference evidence="14 15" key="1">
    <citation type="submission" date="2022-03" db="EMBL/GenBank/DDBJ databases">
        <title>Genomic Encyclopedia of Type Strains, Phase III (KMG-III): the genomes of soil and plant-associated and newly described type strains.</title>
        <authorList>
            <person name="Whitman W."/>
        </authorList>
    </citation>
    <scope>NUCLEOTIDE SEQUENCE [LARGE SCALE GENOMIC DNA]</scope>
    <source>
        <strain evidence="14 15">BSker1</strain>
    </source>
</reference>
<dbReference type="Pfam" id="PF03934">
    <property type="entry name" value="T2SSK"/>
    <property type="match status" value="1"/>
</dbReference>
<dbReference type="InterPro" id="IPR045584">
    <property type="entry name" value="Pilin-like"/>
</dbReference>
<evidence type="ECO:0000256" key="2">
    <source>
        <dbReference type="ARBA" id="ARBA00007246"/>
    </source>
</evidence>
<name>A0ABT1G6F9_9GAMM</name>
<evidence type="ECO:0000256" key="10">
    <source>
        <dbReference type="PIRNR" id="PIRNR002786"/>
    </source>
</evidence>
<comment type="subcellular location">
    <subcellularLocation>
        <location evidence="1 10">Cell inner membrane</location>
    </subcellularLocation>
</comment>
<feature type="domain" description="T2SS protein K second SAM-like" evidence="12">
    <location>
        <begin position="216"/>
        <end position="263"/>
    </location>
</feature>
<proteinExistence type="inferred from homology"/>
<keyword evidence="8 11" id="KW-1133">Transmembrane helix</keyword>
<evidence type="ECO:0000259" key="13">
    <source>
        <dbReference type="Pfam" id="PF21687"/>
    </source>
</evidence>
<comment type="similarity">
    <text evidence="2 10">Belongs to the GSP K family.</text>
</comment>
<keyword evidence="15" id="KW-1185">Reference proteome</keyword>
<dbReference type="Pfam" id="PF21687">
    <property type="entry name" value="T2SSK_1st"/>
    <property type="match status" value="1"/>
</dbReference>
<keyword evidence="6 11" id="KW-0812">Transmembrane</keyword>
<protein>
    <recommendedName>
        <fullName evidence="10">Type II secretion system protein K</fullName>
    </recommendedName>
</protein>
<evidence type="ECO:0000256" key="6">
    <source>
        <dbReference type="ARBA" id="ARBA00022692"/>
    </source>
</evidence>
<keyword evidence="9 10" id="KW-0472">Membrane</keyword>
<evidence type="ECO:0000256" key="11">
    <source>
        <dbReference type="SAM" id="Phobius"/>
    </source>
</evidence>
<gene>
    <name evidence="14" type="ORF">J2T60_000840</name>
</gene>
<dbReference type="InterPro" id="IPR005628">
    <property type="entry name" value="GspK"/>
</dbReference>
<dbReference type="SUPFAM" id="SSF158544">
    <property type="entry name" value="GspK insert domain-like"/>
    <property type="match status" value="1"/>
</dbReference>
<dbReference type="PANTHER" id="PTHR38831:SF1">
    <property type="entry name" value="TYPE II SECRETION SYSTEM PROTEIN K-RELATED"/>
    <property type="match status" value="1"/>
</dbReference>
<dbReference type="Gene3D" id="1.10.40.60">
    <property type="entry name" value="EpsJ-like"/>
    <property type="match status" value="2"/>
</dbReference>
<feature type="transmembrane region" description="Helical" evidence="11">
    <location>
        <begin position="12"/>
        <end position="33"/>
    </location>
</feature>